<feature type="region of interest" description="Disordered" evidence="1">
    <location>
        <begin position="1"/>
        <end position="29"/>
    </location>
</feature>
<dbReference type="GO" id="GO:0003779">
    <property type="term" value="F:actin binding"/>
    <property type="evidence" value="ECO:0007669"/>
    <property type="project" value="InterPro"/>
</dbReference>
<dbReference type="GO" id="GO:0045944">
    <property type="term" value="P:positive regulation of transcription by RNA polymerase II"/>
    <property type="evidence" value="ECO:0007669"/>
    <property type="project" value="TreeGrafter"/>
</dbReference>
<dbReference type="EMBL" id="BEYU01000027">
    <property type="protein sequence ID" value="GBG26982.1"/>
    <property type="molecule type" value="Genomic_DNA"/>
</dbReference>
<feature type="region of interest" description="Disordered" evidence="1">
    <location>
        <begin position="315"/>
        <end position="346"/>
    </location>
</feature>
<feature type="compositionally biased region" description="Low complexity" evidence="1">
    <location>
        <begin position="409"/>
        <end position="419"/>
    </location>
</feature>
<reference evidence="3 4" key="1">
    <citation type="submission" date="2017-12" db="EMBL/GenBank/DDBJ databases">
        <title>Sequencing, de novo assembly and annotation of complete genome of a new Thraustochytrid species, strain FCC1311.</title>
        <authorList>
            <person name="Sedici K."/>
            <person name="Godart F."/>
            <person name="Aiese Cigliano R."/>
            <person name="Sanseverino W."/>
            <person name="Barakat M."/>
            <person name="Ortet P."/>
            <person name="Marechal E."/>
            <person name="Cagnac O."/>
            <person name="Amato A."/>
        </authorList>
    </citation>
    <scope>NUCLEOTIDE SEQUENCE [LARGE SCALE GENOMIC DNA]</scope>
</reference>
<evidence type="ECO:0000313" key="4">
    <source>
        <dbReference type="Proteomes" id="UP000241890"/>
    </source>
</evidence>
<dbReference type="PANTHER" id="PTHR22739:SF7">
    <property type="entry name" value="EG:152A3.3 PROTEIN-RELATED"/>
    <property type="match status" value="1"/>
</dbReference>
<feature type="domain" description="Costars" evidence="2">
    <location>
        <begin position="34"/>
        <end position="117"/>
    </location>
</feature>
<proteinExistence type="predicted"/>
<feature type="compositionally biased region" description="Basic and acidic residues" evidence="1">
    <location>
        <begin position="7"/>
        <end position="18"/>
    </location>
</feature>
<accession>A0A2R5G7F1</accession>
<dbReference type="InParanoid" id="A0A2R5G7F1"/>
<feature type="region of interest" description="Disordered" evidence="1">
    <location>
        <begin position="191"/>
        <end position="260"/>
    </location>
</feature>
<name>A0A2R5G7F1_9STRA</name>
<protein>
    <submittedName>
        <fullName evidence="3">Actin-binding Rho-activating protein</fullName>
    </submittedName>
</protein>
<dbReference type="PANTHER" id="PTHR22739">
    <property type="entry name" value="STRIATED MUSCLE ACTIVATOR OF RHO-DEPENDENT SIGNALING-RELATED"/>
    <property type="match status" value="1"/>
</dbReference>
<feature type="compositionally biased region" description="Basic residues" evidence="1">
    <location>
        <begin position="522"/>
        <end position="538"/>
    </location>
</feature>
<dbReference type="GO" id="GO:0035025">
    <property type="term" value="P:positive regulation of Rho protein signal transduction"/>
    <property type="evidence" value="ECO:0007669"/>
    <property type="project" value="InterPro"/>
</dbReference>
<dbReference type="InterPro" id="IPR026111">
    <property type="entry name" value="Abra"/>
</dbReference>
<feature type="region of interest" description="Disordered" evidence="1">
    <location>
        <begin position="358"/>
        <end position="595"/>
    </location>
</feature>
<gene>
    <name evidence="3" type="ORF">FCC1311_032052</name>
</gene>
<dbReference type="InterPro" id="IPR027817">
    <property type="entry name" value="Costars_dom"/>
</dbReference>
<dbReference type="Proteomes" id="UP000241890">
    <property type="component" value="Unassembled WGS sequence"/>
</dbReference>
<feature type="compositionally biased region" description="Acidic residues" evidence="1">
    <location>
        <begin position="448"/>
        <end position="492"/>
    </location>
</feature>
<dbReference type="Pfam" id="PF14705">
    <property type="entry name" value="Costars"/>
    <property type="match status" value="1"/>
</dbReference>
<comment type="caution">
    <text evidence="3">The sequence shown here is derived from an EMBL/GenBank/DDBJ whole genome shotgun (WGS) entry which is preliminary data.</text>
</comment>
<evidence type="ECO:0000259" key="2">
    <source>
        <dbReference type="SMART" id="SM01283"/>
    </source>
</evidence>
<feature type="compositionally biased region" description="Low complexity" evidence="1">
    <location>
        <begin position="195"/>
        <end position="236"/>
    </location>
</feature>
<feature type="compositionally biased region" description="Basic and acidic residues" evidence="1">
    <location>
        <begin position="237"/>
        <end position="246"/>
    </location>
</feature>
<sequence>MSATRGSAERSRRGERRFGYRSSSSRRRAQEALEGAEREITKLVVVVVELGVDYHAKKADGSDEYAISFGELYEEYQHHAESVSGVLMGARRRGLVAHEGAGPLFHGRDDQVTVRLTRAGVVRAQSWRTKKHNARISMRLSTRMLPPGVLPSLDSTSLKRKANASSPSTTIYTVNSLRVSTPPLTDIDFDRFSRSKSASPSSASSTVSSNTASSTSISSARSSSSSSSSASYSSRISDGHWRKFDPRPPSARLQRATTAETGRQHITFSAYEAPKDHGQFGNSAKMSQTPHLKRFLSAPPPQRFNTYGYPDPKVALGGDTSKHLESSQSKLTTLRRSIARSFSGNRRSANSLLHRLSMQRSSSAPQDRAGSAAPAVAQDYDDYHEEEEEDDEEEADGVAVEIDEEEESSMAASRSNSSSLHEERASGSTRTGLCQAEASGSLAHVLEEAEETLDDIADASDDNESEMYEEEEELDFNDDYEEEVEEDNDVAEEPLVPRDRSGPSLLRTAAAVTDAQEPQHSSRSRASLRSRLSWRRRRQEGESPRNRYSRFRSSGADAEGPRWSQRRSRRRFNATQFADDDNNDARSSVDGDEYELPSCSDGVASMVSLAGSKLAESAAGFADGIAEGTNNWRISRRFSSASYASSSSERGYYTARSHAD</sequence>
<keyword evidence="4" id="KW-1185">Reference proteome</keyword>
<dbReference type="InterPro" id="IPR038095">
    <property type="entry name" value="Costars_sf"/>
</dbReference>
<evidence type="ECO:0000256" key="1">
    <source>
        <dbReference type="SAM" id="MobiDB-lite"/>
    </source>
</evidence>
<evidence type="ECO:0000313" key="3">
    <source>
        <dbReference type="EMBL" id="GBG26982.1"/>
    </source>
</evidence>
<organism evidence="3 4">
    <name type="scientific">Hondaea fermentalgiana</name>
    <dbReference type="NCBI Taxonomy" id="2315210"/>
    <lineage>
        <taxon>Eukaryota</taxon>
        <taxon>Sar</taxon>
        <taxon>Stramenopiles</taxon>
        <taxon>Bigyra</taxon>
        <taxon>Labyrinthulomycetes</taxon>
        <taxon>Thraustochytrida</taxon>
        <taxon>Thraustochytriidae</taxon>
        <taxon>Hondaea</taxon>
    </lineage>
</organism>
<dbReference type="AlphaFoldDB" id="A0A2R5G7F1"/>
<feature type="compositionally biased region" description="Acidic residues" evidence="1">
    <location>
        <begin position="379"/>
        <end position="408"/>
    </location>
</feature>
<feature type="compositionally biased region" description="Polar residues" evidence="1">
    <location>
        <begin position="326"/>
        <end position="346"/>
    </location>
</feature>
<dbReference type="Gene3D" id="1.10.10.1540">
    <property type="entry name" value="Costar domain"/>
    <property type="match status" value="1"/>
</dbReference>
<dbReference type="SMART" id="SM01283">
    <property type="entry name" value="Costars"/>
    <property type="match status" value="1"/>
</dbReference>